<dbReference type="PANTHER" id="PTHR43459:SF1">
    <property type="entry name" value="EG:BACN32G11.4 PROTEIN"/>
    <property type="match status" value="1"/>
</dbReference>
<dbReference type="InterPro" id="IPR014748">
    <property type="entry name" value="Enoyl-CoA_hydra_C"/>
</dbReference>
<evidence type="ECO:0000256" key="2">
    <source>
        <dbReference type="RuleBase" id="RU003707"/>
    </source>
</evidence>
<dbReference type="AlphaFoldDB" id="A0A7W5ZUH1"/>
<dbReference type="InterPro" id="IPR018376">
    <property type="entry name" value="Enoyl-CoA_hyd/isom_CS"/>
</dbReference>
<dbReference type="PANTHER" id="PTHR43459">
    <property type="entry name" value="ENOYL-COA HYDRATASE"/>
    <property type="match status" value="1"/>
</dbReference>
<dbReference type="Gene3D" id="3.90.226.10">
    <property type="entry name" value="2-enoyl-CoA Hydratase, Chain A, domain 1"/>
    <property type="match status" value="1"/>
</dbReference>
<comment type="caution">
    <text evidence="3">The sequence shown here is derived from an EMBL/GenBank/DDBJ whole genome shotgun (WGS) entry which is preliminary data.</text>
</comment>
<evidence type="ECO:0000313" key="3">
    <source>
        <dbReference type="EMBL" id="MBB3860185.1"/>
    </source>
</evidence>
<dbReference type="GO" id="GO:0016853">
    <property type="term" value="F:isomerase activity"/>
    <property type="evidence" value="ECO:0007669"/>
    <property type="project" value="UniProtKB-KW"/>
</dbReference>
<proteinExistence type="inferred from homology"/>
<dbReference type="EC" id="5.3.3.18" evidence="3"/>
<keyword evidence="4" id="KW-1185">Reference proteome</keyword>
<organism evidence="3 4">
    <name type="scientific">Novosphingobium hassiacum</name>
    <dbReference type="NCBI Taxonomy" id="173676"/>
    <lineage>
        <taxon>Bacteria</taxon>
        <taxon>Pseudomonadati</taxon>
        <taxon>Pseudomonadota</taxon>
        <taxon>Alphaproteobacteria</taxon>
        <taxon>Sphingomonadales</taxon>
        <taxon>Sphingomonadaceae</taxon>
        <taxon>Novosphingobium</taxon>
    </lineage>
</organism>
<dbReference type="Pfam" id="PF00378">
    <property type="entry name" value="ECH_1"/>
    <property type="match status" value="1"/>
</dbReference>
<name>A0A7W5ZUH1_9SPHN</name>
<sequence>MSPETSPSFENIAFCVQAGIARLRLNRPAFLNALSRPLLTEFRRALDIVESDTSIRVLVLSGEGKGFSSGADLSAGSSPVGSDGFDAGAVLEEHYNPIMQQLFALRVPIVSALRGPVVGAGCMLALAADVVVASRTAYFLQAFVNIGLVPDAGSSWWLPRLIGAGRASAMMMLGERIPAEKAAQWGMIYEMVEDEELDARADALAEKFAAGPTAAYALTRQAIRQGMTGDFPQALERERVNQRAAGRTGDFAEGVAAFREKRKPGFTGQ</sequence>
<dbReference type="InterPro" id="IPR001753">
    <property type="entry name" value="Enoyl-CoA_hydra/iso"/>
</dbReference>
<reference evidence="3 4" key="1">
    <citation type="submission" date="2020-08" db="EMBL/GenBank/DDBJ databases">
        <title>Genomic Encyclopedia of Type Strains, Phase IV (KMG-IV): sequencing the most valuable type-strain genomes for metagenomic binning, comparative biology and taxonomic classification.</title>
        <authorList>
            <person name="Goeker M."/>
        </authorList>
    </citation>
    <scope>NUCLEOTIDE SEQUENCE [LARGE SCALE GENOMIC DNA]</scope>
    <source>
        <strain evidence="3 4">DSM 14552</strain>
    </source>
</reference>
<evidence type="ECO:0000256" key="1">
    <source>
        <dbReference type="ARBA" id="ARBA00005254"/>
    </source>
</evidence>
<comment type="similarity">
    <text evidence="1 2">Belongs to the enoyl-CoA hydratase/isomerase family.</text>
</comment>
<dbReference type="Proteomes" id="UP000562395">
    <property type="component" value="Unassembled WGS sequence"/>
</dbReference>
<protein>
    <submittedName>
        <fullName evidence="3">2-(1,2-epoxy-1,2-dihydrophenyl)acetyl-CoA isomerase</fullName>
        <ecNumber evidence="3">5.3.3.18</ecNumber>
    </submittedName>
</protein>
<keyword evidence="3" id="KW-0413">Isomerase</keyword>
<gene>
    <name evidence="3" type="ORF">GGQ88_001446</name>
</gene>
<dbReference type="SUPFAM" id="SSF52096">
    <property type="entry name" value="ClpP/crotonase"/>
    <property type="match status" value="1"/>
</dbReference>
<evidence type="ECO:0000313" key="4">
    <source>
        <dbReference type="Proteomes" id="UP000562395"/>
    </source>
</evidence>
<dbReference type="Gene3D" id="1.10.12.10">
    <property type="entry name" value="Lyase 2-enoyl-coa Hydratase, Chain A, domain 2"/>
    <property type="match status" value="1"/>
</dbReference>
<dbReference type="EMBL" id="JACICY010000002">
    <property type="protein sequence ID" value="MBB3860185.1"/>
    <property type="molecule type" value="Genomic_DNA"/>
</dbReference>
<dbReference type="PROSITE" id="PS00166">
    <property type="entry name" value="ENOYL_COA_HYDRATASE"/>
    <property type="match status" value="1"/>
</dbReference>
<dbReference type="CDD" id="cd06558">
    <property type="entry name" value="crotonase-like"/>
    <property type="match status" value="1"/>
</dbReference>
<dbReference type="InterPro" id="IPR029045">
    <property type="entry name" value="ClpP/crotonase-like_dom_sf"/>
</dbReference>
<dbReference type="RefSeq" id="WP_183612421.1">
    <property type="nucleotide sequence ID" value="NZ_JACICY010000002.1"/>
</dbReference>
<accession>A0A7W5ZUH1</accession>